<dbReference type="AlphaFoldDB" id="A0A2P5F2R8"/>
<dbReference type="InterPro" id="IPR034546">
    <property type="entry name" value="PAIR1"/>
</dbReference>
<sequence length="386" mass="43095">MKLKINKASDLNSISVLPPHARRSNTASHAHGSQMSQLRSQPSQQSFSQGVSSQHGMFSQISQNSLEDVLTNDQRFGSQERENPVKKTLCLPPTGHTREENQMPVSRSSNNLMRKWTSASLSDHRCQISEELEHRIGIMETSLNRFGMILDSVQGDVMQVNKGTKEVLLETEGIRQKLVVQDNSLQLMNKGQEEIKASLDGGFKSISDQVNKHIHQDKLQEIFSVLSTLQEKIEASIQKSQNEFRNSFTKEMQQMACSLMVPDQKDQVQSILPPKVTRSGAAAQGSPRPIMNSAAPPKFSGQANVVPKTETGGWKSVKLEKATSTYMSKVNKAHKQKGISPIQRERECRVIIDSDEEIDGGFSCLFKENESGVSIDYNSLKKYLLH</sequence>
<dbReference type="EMBL" id="JXTC01000069">
    <property type="protein sequence ID" value="PON92088.1"/>
    <property type="molecule type" value="Genomic_DNA"/>
</dbReference>
<name>A0A2P5F2R8_TREOI</name>
<dbReference type="GO" id="GO:0009556">
    <property type="term" value="P:microsporogenesis"/>
    <property type="evidence" value="ECO:0007669"/>
    <property type="project" value="TreeGrafter"/>
</dbReference>
<organism evidence="2 3">
    <name type="scientific">Trema orientale</name>
    <name type="common">Charcoal tree</name>
    <name type="synonym">Celtis orientalis</name>
    <dbReference type="NCBI Taxonomy" id="63057"/>
    <lineage>
        <taxon>Eukaryota</taxon>
        <taxon>Viridiplantae</taxon>
        <taxon>Streptophyta</taxon>
        <taxon>Embryophyta</taxon>
        <taxon>Tracheophyta</taxon>
        <taxon>Spermatophyta</taxon>
        <taxon>Magnoliopsida</taxon>
        <taxon>eudicotyledons</taxon>
        <taxon>Gunneridae</taxon>
        <taxon>Pentapetalae</taxon>
        <taxon>rosids</taxon>
        <taxon>fabids</taxon>
        <taxon>Rosales</taxon>
        <taxon>Cannabaceae</taxon>
        <taxon>Trema</taxon>
    </lineage>
</organism>
<reference evidence="3" key="1">
    <citation type="submission" date="2016-06" db="EMBL/GenBank/DDBJ databases">
        <title>Parallel loss of symbiosis genes in relatives of nitrogen-fixing non-legume Parasponia.</title>
        <authorList>
            <person name="Van Velzen R."/>
            <person name="Holmer R."/>
            <person name="Bu F."/>
            <person name="Rutten L."/>
            <person name="Van Zeijl A."/>
            <person name="Liu W."/>
            <person name="Santuari L."/>
            <person name="Cao Q."/>
            <person name="Sharma T."/>
            <person name="Shen D."/>
            <person name="Roswanjaya Y."/>
            <person name="Wardhani T."/>
            <person name="Kalhor M.S."/>
            <person name="Jansen J."/>
            <person name="Van den Hoogen J."/>
            <person name="Gungor B."/>
            <person name="Hartog M."/>
            <person name="Hontelez J."/>
            <person name="Verver J."/>
            <person name="Yang W.-C."/>
            <person name="Schijlen E."/>
            <person name="Repin R."/>
            <person name="Schilthuizen M."/>
            <person name="Schranz E."/>
            <person name="Heidstra R."/>
            <person name="Miyata K."/>
            <person name="Fedorova E."/>
            <person name="Kohlen W."/>
            <person name="Bisseling T."/>
            <person name="Smit S."/>
            <person name="Geurts R."/>
        </authorList>
    </citation>
    <scope>NUCLEOTIDE SEQUENCE [LARGE SCALE GENOMIC DNA]</scope>
    <source>
        <strain evidence="3">cv. RG33-2</strain>
    </source>
</reference>
<dbReference type="InParanoid" id="A0A2P5F2R8"/>
<feature type="compositionally biased region" description="Low complexity" evidence="1">
    <location>
        <begin position="33"/>
        <end position="54"/>
    </location>
</feature>
<evidence type="ECO:0000313" key="3">
    <source>
        <dbReference type="Proteomes" id="UP000237000"/>
    </source>
</evidence>
<accession>A0A2P5F2R8</accession>
<dbReference type="FunCoup" id="A0A2P5F2R8">
    <property type="interactions" value="1"/>
</dbReference>
<proteinExistence type="predicted"/>
<evidence type="ECO:0000256" key="1">
    <source>
        <dbReference type="SAM" id="MobiDB-lite"/>
    </source>
</evidence>
<evidence type="ECO:0000313" key="2">
    <source>
        <dbReference type="EMBL" id="PON92088.1"/>
    </source>
</evidence>
<dbReference type="GO" id="GO:0070192">
    <property type="term" value="P:chromosome organization involved in meiotic cell cycle"/>
    <property type="evidence" value="ECO:0007669"/>
    <property type="project" value="InterPro"/>
</dbReference>
<dbReference type="GO" id="GO:0005634">
    <property type="term" value="C:nucleus"/>
    <property type="evidence" value="ECO:0007669"/>
    <property type="project" value="TreeGrafter"/>
</dbReference>
<feature type="region of interest" description="Disordered" evidence="1">
    <location>
        <begin position="1"/>
        <end position="57"/>
    </location>
</feature>
<dbReference type="STRING" id="63057.A0A2P5F2R8"/>
<keyword evidence="3" id="KW-1185">Reference proteome</keyword>
<gene>
    <name evidence="2" type="ORF">TorRG33x02_121600</name>
</gene>
<dbReference type="Proteomes" id="UP000237000">
    <property type="component" value="Unassembled WGS sequence"/>
</dbReference>
<dbReference type="PANTHER" id="PTHR37695:SF1">
    <property type="entry name" value="RECOMBINATION INITIATION DEFECTS 3-RELATED"/>
    <property type="match status" value="1"/>
</dbReference>
<dbReference type="PANTHER" id="PTHR37695">
    <property type="entry name" value="RECOMBINATION INITIATION DEFECTS 3-RELATED"/>
    <property type="match status" value="1"/>
</dbReference>
<comment type="caution">
    <text evidence="2">The sequence shown here is derived from an EMBL/GenBank/DDBJ whole genome shotgun (WGS) entry which is preliminary data.</text>
</comment>
<protein>
    <submittedName>
        <fullName evidence="2">Protein PAIR</fullName>
    </submittedName>
</protein>
<feature type="region of interest" description="Disordered" evidence="1">
    <location>
        <begin position="75"/>
        <end position="109"/>
    </location>
</feature>
<dbReference type="OrthoDB" id="1920658at2759"/>
<dbReference type="GO" id="GO:0042138">
    <property type="term" value="P:meiotic DNA double-strand break formation"/>
    <property type="evidence" value="ECO:0007669"/>
    <property type="project" value="TreeGrafter"/>
</dbReference>
<dbReference type="GO" id="GO:0009553">
    <property type="term" value="P:embryo sac development"/>
    <property type="evidence" value="ECO:0007669"/>
    <property type="project" value="TreeGrafter"/>
</dbReference>